<name>A0A0L0GAW8_9EUKA</name>
<gene>
    <name evidence="2" type="ORF">SARC_02412</name>
</gene>
<organism evidence="2 3">
    <name type="scientific">Sphaeroforma arctica JP610</name>
    <dbReference type="NCBI Taxonomy" id="667725"/>
    <lineage>
        <taxon>Eukaryota</taxon>
        <taxon>Ichthyosporea</taxon>
        <taxon>Ichthyophonida</taxon>
        <taxon>Sphaeroforma</taxon>
    </lineage>
</organism>
<reference evidence="2 3" key="1">
    <citation type="submission" date="2011-02" db="EMBL/GenBank/DDBJ databases">
        <title>The Genome Sequence of Sphaeroforma arctica JP610.</title>
        <authorList>
            <consortium name="The Broad Institute Genome Sequencing Platform"/>
            <person name="Russ C."/>
            <person name="Cuomo C."/>
            <person name="Young S.K."/>
            <person name="Zeng Q."/>
            <person name="Gargeya S."/>
            <person name="Alvarado L."/>
            <person name="Berlin A."/>
            <person name="Chapman S.B."/>
            <person name="Chen Z."/>
            <person name="Freedman E."/>
            <person name="Gellesch M."/>
            <person name="Goldberg J."/>
            <person name="Griggs A."/>
            <person name="Gujja S."/>
            <person name="Heilman E."/>
            <person name="Heiman D."/>
            <person name="Howarth C."/>
            <person name="Mehta T."/>
            <person name="Neiman D."/>
            <person name="Pearson M."/>
            <person name="Roberts A."/>
            <person name="Saif S."/>
            <person name="Shea T."/>
            <person name="Shenoy N."/>
            <person name="Sisk P."/>
            <person name="Stolte C."/>
            <person name="Sykes S."/>
            <person name="White J."/>
            <person name="Yandava C."/>
            <person name="Burger G."/>
            <person name="Gray M.W."/>
            <person name="Holland P.W.H."/>
            <person name="King N."/>
            <person name="Lang F.B.F."/>
            <person name="Roger A.J."/>
            <person name="Ruiz-Trillo I."/>
            <person name="Haas B."/>
            <person name="Nusbaum C."/>
            <person name="Birren B."/>
        </authorList>
    </citation>
    <scope>NUCLEOTIDE SEQUENCE [LARGE SCALE GENOMIC DNA]</scope>
    <source>
        <strain evidence="2 3">JP610</strain>
    </source>
</reference>
<evidence type="ECO:0000313" key="3">
    <source>
        <dbReference type="Proteomes" id="UP000054560"/>
    </source>
</evidence>
<dbReference type="GO" id="GO:0006081">
    <property type="term" value="P:aldehyde metabolic process"/>
    <property type="evidence" value="ECO:0007669"/>
    <property type="project" value="InterPro"/>
</dbReference>
<dbReference type="EMBL" id="KQ241703">
    <property type="protein sequence ID" value="KNC85413.1"/>
    <property type="molecule type" value="Genomic_DNA"/>
</dbReference>
<dbReference type="OrthoDB" id="440325at2759"/>
<dbReference type="PANTHER" id="PTHR43570:SF16">
    <property type="entry name" value="ALDEHYDE DEHYDROGENASE TYPE III, ISOFORM Q"/>
    <property type="match status" value="1"/>
</dbReference>
<evidence type="ECO:0000256" key="1">
    <source>
        <dbReference type="ARBA" id="ARBA00023002"/>
    </source>
</evidence>
<dbReference type="Gene3D" id="3.40.605.10">
    <property type="entry name" value="Aldehyde Dehydrogenase, Chain A, domain 1"/>
    <property type="match status" value="1"/>
</dbReference>
<keyword evidence="3" id="KW-1185">Reference proteome</keyword>
<dbReference type="GO" id="GO:0005737">
    <property type="term" value="C:cytoplasm"/>
    <property type="evidence" value="ECO:0007669"/>
    <property type="project" value="TreeGrafter"/>
</dbReference>
<evidence type="ECO:0008006" key="4">
    <source>
        <dbReference type="Google" id="ProtNLM"/>
    </source>
</evidence>
<dbReference type="GO" id="GO:0004029">
    <property type="term" value="F:aldehyde dehydrogenase (NAD+) activity"/>
    <property type="evidence" value="ECO:0007669"/>
    <property type="project" value="TreeGrafter"/>
</dbReference>
<dbReference type="InterPro" id="IPR012394">
    <property type="entry name" value="Aldehyde_DH_NAD(P)"/>
</dbReference>
<dbReference type="AlphaFoldDB" id="A0A0L0GAW8"/>
<protein>
    <recommendedName>
        <fullName evidence="4">Aldehyde dehydrogenase domain-containing protein</fullName>
    </recommendedName>
</protein>
<dbReference type="InterPro" id="IPR016162">
    <property type="entry name" value="Ald_DH_N"/>
</dbReference>
<dbReference type="PANTHER" id="PTHR43570">
    <property type="entry name" value="ALDEHYDE DEHYDROGENASE"/>
    <property type="match status" value="1"/>
</dbReference>
<keyword evidence="1" id="KW-0560">Oxidoreductase</keyword>
<evidence type="ECO:0000313" key="2">
    <source>
        <dbReference type="EMBL" id="KNC85413.1"/>
    </source>
</evidence>
<dbReference type="GeneID" id="25902916"/>
<dbReference type="RefSeq" id="XP_014159315.1">
    <property type="nucleotide sequence ID" value="XM_014303840.1"/>
</dbReference>
<sequence length="78" mass="8548">MISQNEEAIQKAVYADLKKSPEEVWLAETQASINGIDSMIANVDSWSRATHVDTDVFNYPATSMIKPELMGTALTIGC</sequence>
<proteinExistence type="predicted"/>
<dbReference type="Proteomes" id="UP000054560">
    <property type="component" value="Unassembled WGS sequence"/>
</dbReference>
<accession>A0A0L0GAW8</accession>